<keyword evidence="1" id="KW-0732">Signal</keyword>
<evidence type="ECO:0000313" key="3">
    <source>
        <dbReference type="Proteomes" id="UP000027195"/>
    </source>
</evidence>
<sequence>MRIFLSFSLSLWRPAMLTRYELPSLDGRIPTYLRSSCSPSTFISYIIIKNPLDSLIEKSMPRARRTHRHHEHVHIPAGKAICLSYASGRGETLQLGSSRWESNKCQGRYAQTSARYPSSHR</sequence>
<feature type="signal peptide" evidence="1">
    <location>
        <begin position="1"/>
        <end position="17"/>
    </location>
</feature>
<evidence type="ECO:0000313" key="2">
    <source>
        <dbReference type="EMBL" id="KDQ05937.1"/>
    </source>
</evidence>
<name>A0A067M248_BOTB1</name>
<evidence type="ECO:0000256" key="1">
    <source>
        <dbReference type="SAM" id="SignalP"/>
    </source>
</evidence>
<feature type="chain" id="PRO_5001640941" description="Secreted protein" evidence="1">
    <location>
        <begin position="18"/>
        <end position="121"/>
    </location>
</feature>
<dbReference type="Proteomes" id="UP000027195">
    <property type="component" value="Unassembled WGS sequence"/>
</dbReference>
<organism evidence="2 3">
    <name type="scientific">Botryobasidium botryosum (strain FD-172 SS1)</name>
    <dbReference type="NCBI Taxonomy" id="930990"/>
    <lineage>
        <taxon>Eukaryota</taxon>
        <taxon>Fungi</taxon>
        <taxon>Dikarya</taxon>
        <taxon>Basidiomycota</taxon>
        <taxon>Agaricomycotina</taxon>
        <taxon>Agaricomycetes</taxon>
        <taxon>Cantharellales</taxon>
        <taxon>Botryobasidiaceae</taxon>
        <taxon>Botryobasidium</taxon>
    </lineage>
</organism>
<keyword evidence="3" id="KW-1185">Reference proteome</keyword>
<accession>A0A067M248</accession>
<dbReference type="HOGENOM" id="CLU_2037657_0_0_1"/>
<dbReference type="EMBL" id="KL198170">
    <property type="protein sequence ID" value="KDQ05937.1"/>
    <property type="molecule type" value="Genomic_DNA"/>
</dbReference>
<dbReference type="InParanoid" id="A0A067M248"/>
<evidence type="ECO:0008006" key="4">
    <source>
        <dbReference type="Google" id="ProtNLM"/>
    </source>
</evidence>
<reference evidence="3" key="1">
    <citation type="journal article" date="2014" name="Proc. Natl. Acad. Sci. U.S.A.">
        <title>Extensive sampling of basidiomycete genomes demonstrates inadequacy of the white-rot/brown-rot paradigm for wood decay fungi.</title>
        <authorList>
            <person name="Riley R."/>
            <person name="Salamov A.A."/>
            <person name="Brown D.W."/>
            <person name="Nagy L.G."/>
            <person name="Floudas D."/>
            <person name="Held B.W."/>
            <person name="Levasseur A."/>
            <person name="Lombard V."/>
            <person name="Morin E."/>
            <person name="Otillar R."/>
            <person name="Lindquist E.A."/>
            <person name="Sun H."/>
            <person name="LaButti K.M."/>
            <person name="Schmutz J."/>
            <person name="Jabbour D."/>
            <person name="Luo H."/>
            <person name="Baker S.E."/>
            <person name="Pisabarro A.G."/>
            <person name="Walton J.D."/>
            <person name="Blanchette R.A."/>
            <person name="Henrissat B."/>
            <person name="Martin F."/>
            <person name="Cullen D."/>
            <person name="Hibbett D.S."/>
            <person name="Grigoriev I.V."/>
        </authorList>
    </citation>
    <scope>NUCLEOTIDE SEQUENCE [LARGE SCALE GENOMIC DNA]</scope>
    <source>
        <strain evidence="3">FD-172 SS1</strain>
    </source>
</reference>
<proteinExistence type="predicted"/>
<protein>
    <recommendedName>
        <fullName evidence="4">Secreted protein</fullName>
    </recommendedName>
</protein>
<gene>
    <name evidence="2" type="ORF">BOTBODRAFT_279666</name>
</gene>
<dbReference type="AlphaFoldDB" id="A0A067M248"/>